<dbReference type="Pfam" id="PF03466">
    <property type="entry name" value="LysR_substrate"/>
    <property type="match status" value="1"/>
</dbReference>
<sequence>MELRQLRYFLMLAEELHFKRAADKLFIVQPALTKQIQDLEAELGVCLFERNKRNVKLSVAGEYFKLEITKLFEHLEKSKNEIKQIELGQKGELKIGYVGSCIHTFLPDLLGKLHDKYPEIHTYLSEMTSALQLLAVQKGELDITFLRNPPPNKRFLQRIVFQENFALVLPKNHWLDATNFQSIAQVANEKFILPTKTDGEIYHNLQWSICEDAGFTPQISHETVHGYTTLKLVENNLGISLIPISFERVTNAAVKFIELQDIPQKAEITALWNPQNPNPSLRRFLEVLP</sequence>
<evidence type="ECO:0000256" key="4">
    <source>
        <dbReference type="ARBA" id="ARBA00023163"/>
    </source>
</evidence>
<dbReference type="InterPro" id="IPR000847">
    <property type="entry name" value="LysR_HTH_N"/>
</dbReference>
<keyword evidence="4" id="KW-0804">Transcription</keyword>
<dbReference type="PROSITE" id="PS50931">
    <property type="entry name" value="HTH_LYSR"/>
    <property type="match status" value="1"/>
</dbReference>
<dbReference type="Gene3D" id="3.40.190.10">
    <property type="entry name" value="Periplasmic binding protein-like II"/>
    <property type="match status" value="2"/>
</dbReference>
<dbReference type="PANTHER" id="PTHR30346">
    <property type="entry name" value="TRANSCRIPTIONAL DUAL REGULATOR HCAR-RELATED"/>
    <property type="match status" value="1"/>
</dbReference>
<accession>A0A917DN27</accession>
<proteinExistence type="inferred from homology"/>
<dbReference type="InterPro" id="IPR036390">
    <property type="entry name" value="WH_DNA-bd_sf"/>
</dbReference>
<dbReference type="EMBL" id="BMKK01000003">
    <property type="protein sequence ID" value="GGD54654.1"/>
    <property type="molecule type" value="Genomic_DNA"/>
</dbReference>
<evidence type="ECO:0000256" key="1">
    <source>
        <dbReference type="ARBA" id="ARBA00009437"/>
    </source>
</evidence>
<keyword evidence="7" id="KW-1185">Reference proteome</keyword>
<dbReference type="SUPFAM" id="SSF46785">
    <property type="entry name" value="Winged helix' DNA-binding domain"/>
    <property type="match status" value="1"/>
</dbReference>
<name>A0A917DN27_9BACT</name>
<dbReference type="RefSeq" id="WP_188765780.1">
    <property type="nucleotide sequence ID" value="NZ_BMKK01000003.1"/>
</dbReference>
<dbReference type="AlphaFoldDB" id="A0A917DN27"/>
<dbReference type="GO" id="GO:0032993">
    <property type="term" value="C:protein-DNA complex"/>
    <property type="evidence" value="ECO:0007669"/>
    <property type="project" value="TreeGrafter"/>
</dbReference>
<reference evidence="6" key="1">
    <citation type="journal article" date="2014" name="Int. J. Syst. Evol. Microbiol.">
        <title>Complete genome sequence of Corynebacterium casei LMG S-19264T (=DSM 44701T), isolated from a smear-ripened cheese.</title>
        <authorList>
            <consortium name="US DOE Joint Genome Institute (JGI-PGF)"/>
            <person name="Walter F."/>
            <person name="Albersmeier A."/>
            <person name="Kalinowski J."/>
            <person name="Ruckert C."/>
        </authorList>
    </citation>
    <scope>NUCLEOTIDE SEQUENCE</scope>
    <source>
        <strain evidence="6">CGMCC 1.15958</strain>
    </source>
</reference>
<dbReference type="Pfam" id="PF00126">
    <property type="entry name" value="HTH_1"/>
    <property type="match status" value="1"/>
</dbReference>
<protein>
    <submittedName>
        <fullName evidence="6">LysR family transcriptional regulator</fullName>
    </submittedName>
</protein>
<comment type="caution">
    <text evidence="6">The sequence shown here is derived from an EMBL/GenBank/DDBJ whole genome shotgun (WGS) entry which is preliminary data.</text>
</comment>
<evidence type="ECO:0000256" key="3">
    <source>
        <dbReference type="ARBA" id="ARBA00023125"/>
    </source>
</evidence>
<dbReference type="InterPro" id="IPR005119">
    <property type="entry name" value="LysR_subst-bd"/>
</dbReference>
<dbReference type="PRINTS" id="PR00039">
    <property type="entry name" value="HTHLYSR"/>
</dbReference>
<gene>
    <name evidence="6" type="ORF">GCM10011514_18510</name>
</gene>
<keyword evidence="2" id="KW-0805">Transcription regulation</keyword>
<dbReference type="PANTHER" id="PTHR30346:SF0">
    <property type="entry name" value="HCA OPERON TRANSCRIPTIONAL ACTIVATOR HCAR"/>
    <property type="match status" value="1"/>
</dbReference>
<comment type="similarity">
    <text evidence="1">Belongs to the LysR transcriptional regulatory family.</text>
</comment>
<dbReference type="FunFam" id="1.10.10.10:FF:000001">
    <property type="entry name" value="LysR family transcriptional regulator"/>
    <property type="match status" value="1"/>
</dbReference>
<keyword evidence="3" id="KW-0238">DNA-binding</keyword>
<evidence type="ECO:0000259" key="5">
    <source>
        <dbReference type="PROSITE" id="PS50931"/>
    </source>
</evidence>
<dbReference type="SUPFAM" id="SSF53850">
    <property type="entry name" value="Periplasmic binding protein-like II"/>
    <property type="match status" value="1"/>
</dbReference>
<dbReference type="Proteomes" id="UP000609064">
    <property type="component" value="Unassembled WGS sequence"/>
</dbReference>
<evidence type="ECO:0000313" key="7">
    <source>
        <dbReference type="Proteomes" id="UP000609064"/>
    </source>
</evidence>
<feature type="domain" description="HTH lysR-type" evidence="5">
    <location>
        <begin position="1"/>
        <end position="58"/>
    </location>
</feature>
<dbReference type="Gene3D" id="1.10.10.10">
    <property type="entry name" value="Winged helix-like DNA-binding domain superfamily/Winged helix DNA-binding domain"/>
    <property type="match status" value="1"/>
</dbReference>
<evidence type="ECO:0000256" key="2">
    <source>
        <dbReference type="ARBA" id="ARBA00023015"/>
    </source>
</evidence>
<organism evidence="6 7">
    <name type="scientific">Emticicia aquatilis</name>
    <dbReference type="NCBI Taxonomy" id="1537369"/>
    <lineage>
        <taxon>Bacteria</taxon>
        <taxon>Pseudomonadati</taxon>
        <taxon>Bacteroidota</taxon>
        <taxon>Cytophagia</taxon>
        <taxon>Cytophagales</taxon>
        <taxon>Leadbetterellaceae</taxon>
        <taxon>Emticicia</taxon>
    </lineage>
</organism>
<dbReference type="InterPro" id="IPR036388">
    <property type="entry name" value="WH-like_DNA-bd_sf"/>
</dbReference>
<evidence type="ECO:0000313" key="6">
    <source>
        <dbReference type="EMBL" id="GGD54654.1"/>
    </source>
</evidence>
<dbReference type="GO" id="GO:0003677">
    <property type="term" value="F:DNA binding"/>
    <property type="evidence" value="ECO:0007669"/>
    <property type="project" value="UniProtKB-KW"/>
</dbReference>
<dbReference type="GO" id="GO:0003700">
    <property type="term" value="F:DNA-binding transcription factor activity"/>
    <property type="evidence" value="ECO:0007669"/>
    <property type="project" value="InterPro"/>
</dbReference>
<reference evidence="6" key="2">
    <citation type="submission" date="2020-09" db="EMBL/GenBank/DDBJ databases">
        <authorList>
            <person name="Sun Q."/>
            <person name="Zhou Y."/>
        </authorList>
    </citation>
    <scope>NUCLEOTIDE SEQUENCE</scope>
    <source>
        <strain evidence="6">CGMCC 1.15958</strain>
    </source>
</reference>